<feature type="domain" description="Fe-S metabolism associated" evidence="2">
    <location>
        <begin position="22"/>
        <end position="141"/>
    </location>
</feature>
<reference evidence="3 4" key="1">
    <citation type="submission" date="2018-01" db="EMBL/GenBank/DDBJ databases">
        <title>Genomic Encyclopedia of Type Strains, Phase III (KMG-III): the genomes of soil and plant-associated and newly described type strains.</title>
        <authorList>
            <person name="Whitman W."/>
        </authorList>
    </citation>
    <scope>NUCLEOTIDE SEQUENCE [LARGE SCALE GENOMIC DNA]</scope>
    <source>
        <strain evidence="3 4">1131</strain>
    </source>
</reference>
<dbReference type="EMBL" id="PQFZ01000040">
    <property type="protein sequence ID" value="POR45175.1"/>
    <property type="molecule type" value="Genomic_DNA"/>
</dbReference>
<dbReference type="PANTHER" id="PTHR43597">
    <property type="entry name" value="SULFUR ACCEPTOR PROTEIN CSDE"/>
    <property type="match status" value="1"/>
</dbReference>
<dbReference type="Pfam" id="PF02657">
    <property type="entry name" value="SufE"/>
    <property type="match status" value="1"/>
</dbReference>
<dbReference type="SUPFAM" id="SSF82649">
    <property type="entry name" value="SufE/NifU"/>
    <property type="match status" value="1"/>
</dbReference>
<sequence>MTMLDSPIEEPIAEVAARLEAEFAAFADFTERVGHVLSLGRRLPRLAPEDCCEDNRVKGCQSQVWVVAEHDADQDRMRLALDSDAMLMRGLLAMVLRLYGDRRPDEILAYSPEVIERLLVGRSLAPSRANGLYLVVKRIRAAAAAASGGRHMAREA</sequence>
<accession>A0A2S4LRZ7</accession>
<dbReference type="Gene3D" id="3.90.1010.10">
    <property type="match status" value="1"/>
</dbReference>
<dbReference type="RefSeq" id="WP_103721632.1">
    <property type="nucleotide sequence ID" value="NZ_PQFZ01000040.1"/>
</dbReference>
<organism evidence="3 4">
    <name type="scientific">Bosea psychrotolerans</name>
    <dbReference type="NCBI Taxonomy" id="1871628"/>
    <lineage>
        <taxon>Bacteria</taxon>
        <taxon>Pseudomonadati</taxon>
        <taxon>Pseudomonadota</taxon>
        <taxon>Alphaproteobacteria</taxon>
        <taxon>Hyphomicrobiales</taxon>
        <taxon>Boseaceae</taxon>
        <taxon>Bosea</taxon>
    </lineage>
</organism>
<proteinExistence type="inferred from homology"/>
<comment type="similarity">
    <text evidence="1">Belongs to the SufE family.</text>
</comment>
<evidence type="ECO:0000313" key="4">
    <source>
        <dbReference type="Proteomes" id="UP000236919"/>
    </source>
</evidence>
<dbReference type="Proteomes" id="UP000236919">
    <property type="component" value="Unassembled WGS sequence"/>
</dbReference>
<dbReference type="InterPro" id="IPR003808">
    <property type="entry name" value="Fe-S_metab-assoc_dom"/>
</dbReference>
<evidence type="ECO:0000256" key="1">
    <source>
        <dbReference type="ARBA" id="ARBA00010282"/>
    </source>
</evidence>
<evidence type="ECO:0000259" key="2">
    <source>
        <dbReference type="Pfam" id="PF02657"/>
    </source>
</evidence>
<protein>
    <submittedName>
        <fullName evidence="3">Cysteine desulfuration protein SufE</fullName>
    </submittedName>
</protein>
<name>A0A2S4LRZ7_9HYPH</name>
<dbReference type="PANTHER" id="PTHR43597:SF5">
    <property type="entry name" value="SUFE-LIKE PROTEIN 2, CHLOROPLASTIC"/>
    <property type="match status" value="1"/>
</dbReference>
<keyword evidence="4" id="KW-1185">Reference proteome</keyword>
<dbReference type="AlphaFoldDB" id="A0A2S4LRZ7"/>
<dbReference type="OrthoDB" id="9799320at2"/>
<gene>
    <name evidence="3" type="ORF">CYD53_1407</name>
</gene>
<comment type="caution">
    <text evidence="3">The sequence shown here is derived from an EMBL/GenBank/DDBJ whole genome shotgun (WGS) entry which is preliminary data.</text>
</comment>
<evidence type="ECO:0000313" key="3">
    <source>
        <dbReference type="EMBL" id="POR45175.1"/>
    </source>
</evidence>